<evidence type="ECO:0000313" key="2">
    <source>
        <dbReference type="EMBL" id="KAK9944144.1"/>
    </source>
</evidence>
<keyword evidence="3" id="KW-1185">Reference proteome</keyword>
<proteinExistence type="predicted"/>
<gene>
    <name evidence="2" type="ORF">M0R45_009725</name>
</gene>
<organism evidence="2 3">
    <name type="scientific">Rubus argutus</name>
    <name type="common">Southern blackberry</name>
    <dbReference type="NCBI Taxonomy" id="59490"/>
    <lineage>
        <taxon>Eukaryota</taxon>
        <taxon>Viridiplantae</taxon>
        <taxon>Streptophyta</taxon>
        <taxon>Embryophyta</taxon>
        <taxon>Tracheophyta</taxon>
        <taxon>Spermatophyta</taxon>
        <taxon>Magnoliopsida</taxon>
        <taxon>eudicotyledons</taxon>
        <taxon>Gunneridae</taxon>
        <taxon>Pentapetalae</taxon>
        <taxon>rosids</taxon>
        <taxon>fabids</taxon>
        <taxon>Rosales</taxon>
        <taxon>Rosaceae</taxon>
        <taxon>Rosoideae</taxon>
        <taxon>Rosoideae incertae sedis</taxon>
        <taxon>Rubus</taxon>
    </lineage>
</organism>
<dbReference type="EMBL" id="JBEDUW010000002">
    <property type="protein sequence ID" value="KAK9944144.1"/>
    <property type="molecule type" value="Genomic_DNA"/>
</dbReference>
<evidence type="ECO:0000313" key="3">
    <source>
        <dbReference type="Proteomes" id="UP001457282"/>
    </source>
</evidence>
<dbReference type="PANTHER" id="PTHR47584">
    <property type="match status" value="1"/>
</dbReference>
<name>A0AAW1Y7E2_RUBAR</name>
<sequence>MKKYRLKGLPNYQTLGEIFNTTTATGQMHYSSSQVPQNSAEERRLEYRFLNTGVHVNIHDNVDDVDVINTDGECDGGKGKRKATTDAPSSYDRKPKKWEKMENYLDVCSEVMTEKLKRTKEKSAEATSSAKEMYSIEECIEVVEEMGDIEHNDFIKMMDKIVTIEWRKIFLKMSEARRRAWLASL</sequence>
<dbReference type="InterPro" id="IPR045026">
    <property type="entry name" value="LIMYB"/>
</dbReference>
<feature type="region of interest" description="Disordered" evidence="1">
    <location>
        <begin position="71"/>
        <end position="94"/>
    </location>
</feature>
<evidence type="ECO:0000256" key="1">
    <source>
        <dbReference type="SAM" id="MobiDB-lite"/>
    </source>
</evidence>
<dbReference type="Proteomes" id="UP001457282">
    <property type="component" value="Unassembled WGS sequence"/>
</dbReference>
<dbReference type="PANTHER" id="PTHR47584:SF14">
    <property type="entry name" value="L10-INTERACTING MYB DOMAIN-CONTAINING PROTEIN-LIKE"/>
    <property type="match status" value="1"/>
</dbReference>
<reference evidence="2 3" key="1">
    <citation type="journal article" date="2023" name="G3 (Bethesda)">
        <title>A chromosome-length genome assembly and annotation of blackberry (Rubus argutus, cv. 'Hillquist').</title>
        <authorList>
            <person name="Bruna T."/>
            <person name="Aryal R."/>
            <person name="Dudchenko O."/>
            <person name="Sargent D.J."/>
            <person name="Mead D."/>
            <person name="Buti M."/>
            <person name="Cavallini A."/>
            <person name="Hytonen T."/>
            <person name="Andres J."/>
            <person name="Pham M."/>
            <person name="Weisz D."/>
            <person name="Mascagni F."/>
            <person name="Usai G."/>
            <person name="Natali L."/>
            <person name="Bassil N."/>
            <person name="Fernandez G.E."/>
            <person name="Lomsadze A."/>
            <person name="Armour M."/>
            <person name="Olukolu B."/>
            <person name="Poorten T."/>
            <person name="Britton C."/>
            <person name="Davik J."/>
            <person name="Ashrafi H."/>
            <person name="Aiden E.L."/>
            <person name="Borodovsky M."/>
            <person name="Worthington M."/>
        </authorList>
    </citation>
    <scope>NUCLEOTIDE SEQUENCE [LARGE SCALE GENOMIC DNA]</scope>
    <source>
        <strain evidence="2">PI 553951</strain>
    </source>
</reference>
<dbReference type="AlphaFoldDB" id="A0AAW1Y7E2"/>
<accession>A0AAW1Y7E2</accession>
<protein>
    <submittedName>
        <fullName evidence="2">Uncharacterized protein</fullName>
    </submittedName>
</protein>
<comment type="caution">
    <text evidence="2">The sequence shown here is derived from an EMBL/GenBank/DDBJ whole genome shotgun (WGS) entry which is preliminary data.</text>
</comment>